<evidence type="ECO:0000256" key="2">
    <source>
        <dbReference type="ARBA" id="ARBA00022448"/>
    </source>
</evidence>
<protein>
    <submittedName>
        <fullName evidence="10">Cation diffusion facilitator family transporter</fullName>
    </submittedName>
</protein>
<evidence type="ECO:0000313" key="11">
    <source>
        <dbReference type="Proteomes" id="UP001549251"/>
    </source>
</evidence>
<sequence>MATAWWSYTTGEYMTRERTMPAPDVSPFTHSHQFNHVDAKAERNTRRVVFITAAMMVVEIAGGYWLNSMALLADGWHMSSHALAMGLSVMAYVFARRYAKDRRFAFGTWKIEILGGYSSALLLAVVAALMMIQSIERLFAPAAIHYDEAILIAVIGLGVNLLCAWLLKGEHGHEHGHHHGHGHDHGHDHHHDVNLRAAYLHVIADAATSVLAIVALVGGKLYGASWLDPVMGIVGSILVARWAWGLLRESGKILLDAEMDQPVVEEIRDVVKEHFSAAAVSDLHVWRVGRNSYACILGLVASSAISAEEVRRQLAIHEELVHVTVEVAVA</sequence>
<proteinExistence type="predicted"/>
<dbReference type="NCBIfam" id="NF033827">
    <property type="entry name" value="CDF_efflux_DmeF"/>
    <property type="match status" value="1"/>
</dbReference>
<dbReference type="NCBIfam" id="TIGR01297">
    <property type="entry name" value="CDF"/>
    <property type="match status" value="1"/>
</dbReference>
<dbReference type="Gene3D" id="1.20.1510.10">
    <property type="entry name" value="Cation efflux protein transmembrane domain"/>
    <property type="match status" value="1"/>
</dbReference>
<accession>A0ABV2Q097</accession>
<keyword evidence="7 8" id="KW-0472">Membrane</keyword>
<evidence type="ECO:0000256" key="3">
    <source>
        <dbReference type="ARBA" id="ARBA00022692"/>
    </source>
</evidence>
<dbReference type="InterPro" id="IPR002524">
    <property type="entry name" value="Cation_efflux"/>
</dbReference>
<dbReference type="Proteomes" id="UP001549251">
    <property type="component" value="Unassembled WGS sequence"/>
</dbReference>
<feature type="transmembrane region" description="Helical" evidence="8">
    <location>
        <begin position="224"/>
        <end position="244"/>
    </location>
</feature>
<dbReference type="InterPro" id="IPR027469">
    <property type="entry name" value="Cation_efflux_TMD_sf"/>
</dbReference>
<evidence type="ECO:0000256" key="7">
    <source>
        <dbReference type="ARBA" id="ARBA00023136"/>
    </source>
</evidence>
<feature type="transmembrane region" description="Helical" evidence="8">
    <location>
        <begin position="150"/>
        <end position="167"/>
    </location>
</feature>
<keyword evidence="11" id="KW-1185">Reference proteome</keyword>
<name>A0ABV2Q097_9GAMM</name>
<comment type="caution">
    <text evidence="10">The sequence shown here is derived from an EMBL/GenBank/DDBJ whole genome shotgun (WGS) entry which is preliminary data.</text>
</comment>
<feature type="transmembrane region" description="Helical" evidence="8">
    <location>
        <begin position="198"/>
        <end position="218"/>
    </location>
</feature>
<evidence type="ECO:0000259" key="9">
    <source>
        <dbReference type="Pfam" id="PF01545"/>
    </source>
</evidence>
<dbReference type="PANTHER" id="PTHR45755:SF4">
    <property type="entry name" value="ZINC TRANSPORTER 7"/>
    <property type="match status" value="1"/>
</dbReference>
<keyword evidence="4" id="KW-0862">Zinc</keyword>
<keyword evidence="5 8" id="KW-1133">Transmembrane helix</keyword>
<dbReference type="InterPro" id="IPR045316">
    <property type="entry name" value="Msc2-like"/>
</dbReference>
<dbReference type="Pfam" id="PF01545">
    <property type="entry name" value="Cation_efflux"/>
    <property type="match status" value="1"/>
</dbReference>
<dbReference type="InterPro" id="IPR058533">
    <property type="entry name" value="Cation_efflux_TM"/>
</dbReference>
<keyword evidence="2" id="KW-0813">Transport</keyword>
<feature type="transmembrane region" description="Helical" evidence="8">
    <location>
        <begin position="48"/>
        <end position="66"/>
    </location>
</feature>
<evidence type="ECO:0000256" key="1">
    <source>
        <dbReference type="ARBA" id="ARBA00004141"/>
    </source>
</evidence>
<feature type="domain" description="Cation efflux protein transmembrane" evidence="9">
    <location>
        <begin position="49"/>
        <end position="255"/>
    </location>
</feature>
<keyword evidence="3 8" id="KW-0812">Transmembrane</keyword>
<evidence type="ECO:0000256" key="5">
    <source>
        <dbReference type="ARBA" id="ARBA00022989"/>
    </source>
</evidence>
<keyword evidence="4" id="KW-0864">Zinc transport</keyword>
<dbReference type="SUPFAM" id="SSF161111">
    <property type="entry name" value="Cation efflux protein transmembrane domain-like"/>
    <property type="match status" value="1"/>
</dbReference>
<dbReference type="PANTHER" id="PTHR45755">
    <property type="match status" value="1"/>
</dbReference>
<evidence type="ECO:0000256" key="4">
    <source>
        <dbReference type="ARBA" id="ARBA00022906"/>
    </source>
</evidence>
<evidence type="ECO:0000256" key="6">
    <source>
        <dbReference type="ARBA" id="ARBA00023065"/>
    </source>
</evidence>
<comment type="subcellular location">
    <subcellularLocation>
        <location evidence="1">Membrane</location>
        <topology evidence="1">Multi-pass membrane protein</topology>
    </subcellularLocation>
</comment>
<reference evidence="10 11" key="1">
    <citation type="submission" date="2024-06" db="EMBL/GenBank/DDBJ databases">
        <title>Sorghum-associated microbial communities from plants grown in Nebraska, USA.</title>
        <authorList>
            <person name="Schachtman D."/>
        </authorList>
    </citation>
    <scope>NUCLEOTIDE SEQUENCE [LARGE SCALE GENOMIC DNA]</scope>
    <source>
        <strain evidence="10 11">1757</strain>
    </source>
</reference>
<gene>
    <name evidence="10" type="ORF">ABIE04_003108</name>
</gene>
<keyword evidence="6" id="KW-0406">Ion transport</keyword>
<organism evidence="10 11">
    <name type="scientific">Rhodanobacter soli</name>
    <dbReference type="NCBI Taxonomy" id="590609"/>
    <lineage>
        <taxon>Bacteria</taxon>
        <taxon>Pseudomonadati</taxon>
        <taxon>Pseudomonadota</taxon>
        <taxon>Gammaproteobacteria</taxon>
        <taxon>Lysobacterales</taxon>
        <taxon>Rhodanobacteraceae</taxon>
        <taxon>Rhodanobacter</taxon>
    </lineage>
</organism>
<dbReference type="EMBL" id="JBEPSD010000003">
    <property type="protein sequence ID" value="MET4570729.1"/>
    <property type="molecule type" value="Genomic_DNA"/>
</dbReference>
<feature type="transmembrane region" description="Helical" evidence="8">
    <location>
        <begin position="116"/>
        <end position="135"/>
    </location>
</feature>
<feature type="transmembrane region" description="Helical" evidence="8">
    <location>
        <begin position="78"/>
        <end position="95"/>
    </location>
</feature>
<evidence type="ECO:0000313" key="10">
    <source>
        <dbReference type="EMBL" id="MET4570729.1"/>
    </source>
</evidence>
<evidence type="ECO:0000256" key="8">
    <source>
        <dbReference type="SAM" id="Phobius"/>
    </source>
</evidence>